<gene>
    <name evidence="3" type="ORF">EV383_0973</name>
</gene>
<evidence type="ECO:0000313" key="3">
    <source>
        <dbReference type="EMBL" id="RZT84139.1"/>
    </source>
</evidence>
<reference evidence="3 4" key="1">
    <citation type="submission" date="2019-02" db="EMBL/GenBank/DDBJ databases">
        <title>Sequencing the genomes of 1000 actinobacteria strains.</title>
        <authorList>
            <person name="Klenk H.-P."/>
        </authorList>
    </citation>
    <scope>NUCLEOTIDE SEQUENCE [LARGE SCALE GENOMIC DNA]</scope>
    <source>
        <strain evidence="3 4">DSM 45779</strain>
    </source>
</reference>
<dbReference type="GO" id="GO:0005975">
    <property type="term" value="P:carbohydrate metabolic process"/>
    <property type="evidence" value="ECO:0007669"/>
    <property type="project" value="InterPro"/>
</dbReference>
<dbReference type="PANTHER" id="PTHR10963:SF60">
    <property type="entry name" value="GRAM-NEGATIVE BACTERIA-BINDING PROTEIN 1-RELATED"/>
    <property type="match status" value="1"/>
</dbReference>
<organism evidence="3 4">
    <name type="scientific">Pseudonocardia sediminis</name>
    <dbReference type="NCBI Taxonomy" id="1397368"/>
    <lineage>
        <taxon>Bacteria</taxon>
        <taxon>Bacillati</taxon>
        <taxon>Actinomycetota</taxon>
        <taxon>Actinomycetes</taxon>
        <taxon>Pseudonocardiales</taxon>
        <taxon>Pseudonocardiaceae</taxon>
        <taxon>Pseudonocardia</taxon>
    </lineage>
</organism>
<dbReference type="InterPro" id="IPR013320">
    <property type="entry name" value="ConA-like_dom_sf"/>
</dbReference>
<feature type="domain" description="GH16" evidence="2">
    <location>
        <begin position="8"/>
        <end position="257"/>
    </location>
</feature>
<dbReference type="PANTHER" id="PTHR10963">
    <property type="entry name" value="GLYCOSYL HYDROLASE-RELATED"/>
    <property type="match status" value="1"/>
</dbReference>
<feature type="compositionally biased region" description="Pro residues" evidence="1">
    <location>
        <begin position="32"/>
        <end position="41"/>
    </location>
</feature>
<dbReference type="Proteomes" id="UP000291591">
    <property type="component" value="Unassembled WGS sequence"/>
</dbReference>
<dbReference type="InterPro" id="IPR000757">
    <property type="entry name" value="Beta-glucanase-like"/>
</dbReference>
<dbReference type="GO" id="GO:0004553">
    <property type="term" value="F:hydrolase activity, hydrolyzing O-glycosyl compounds"/>
    <property type="evidence" value="ECO:0007669"/>
    <property type="project" value="InterPro"/>
</dbReference>
<proteinExistence type="predicted"/>
<dbReference type="PROSITE" id="PS51762">
    <property type="entry name" value="GH16_2"/>
    <property type="match status" value="1"/>
</dbReference>
<keyword evidence="4" id="KW-1185">Reference proteome</keyword>
<dbReference type="Gene3D" id="2.60.120.200">
    <property type="match status" value="1"/>
</dbReference>
<evidence type="ECO:0000313" key="4">
    <source>
        <dbReference type="Proteomes" id="UP000291591"/>
    </source>
</evidence>
<dbReference type="Pfam" id="PF00722">
    <property type="entry name" value="Glyco_hydro_16"/>
    <property type="match status" value="1"/>
</dbReference>
<dbReference type="SUPFAM" id="SSF49899">
    <property type="entry name" value="Concanavalin A-like lectins/glucanases"/>
    <property type="match status" value="1"/>
</dbReference>
<comment type="caution">
    <text evidence="3">The sequence shown here is derived from an EMBL/GenBank/DDBJ whole genome shotgun (WGS) entry which is preliminary data.</text>
</comment>
<dbReference type="EMBL" id="SHKL01000001">
    <property type="protein sequence ID" value="RZT84139.1"/>
    <property type="molecule type" value="Genomic_DNA"/>
</dbReference>
<evidence type="ECO:0000259" key="2">
    <source>
        <dbReference type="PROSITE" id="PS51762"/>
    </source>
</evidence>
<sequence>MLSALAGLAWTVAVPPDQAETPFAAPVAARPAPAPPGPPPVKWKRTGGDEFDAGRVDGRRWSTYNSIGAFGNGLRRPSAVAQRDGLLTITAKPRLNGGTSGGISMRPGQRYGRWEFRARTDVGRGYSPAILLWPDSERFPDDGELDMMEIPYDDRRAATAFVHWGKANNILSTETVGDFTQWHTFAMEWLPNRITWYVDGVKKWEITDRRAIPTKPMHLCIQLDQGPAQKWIPGPDATTPDQVRLQVDWARVYRVDR</sequence>
<evidence type="ECO:0000256" key="1">
    <source>
        <dbReference type="SAM" id="MobiDB-lite"/>
    </source>
</evidence>
<protein>
    <submittedName>
        <fullName evidence="3">Beta-glucanase (GH16 family)</fullName>
    </submittedName>
</protein>
<feature type="region of interest" description="Disordered" evidence="1">
    <location>
        <begin position="27"/>
        <end position="47"/>
    </location>
</feature>
<dbReference type="CDD" id="cd00413">
    <property type="entry name" value="Glyco_hydrolase_16"/>
    <property type="match status" value="1"/>
</dbReference>
<name>A0A4Q7UVP8_PSEST</name>
<dbReference type="AlphaFoldDB" id="A0A4Q7UVP8"/>
<dbReference type="InterPro" id="IPR050546">
    <property type="entry name" value="Glycosyl_Hydrlase_16"/>
</dbReference>
<accession>A0A4Q7UVP8</accession>